<dbReference type="SUPFAM" id="SSF52058">
    <property type="entry name" value="L domain-like"/>
    <property type="match status" value="1"/>
</dbReference>
<evidence type="ECO:0000313" key="2">
    <source>
        <dbReference type="Proteomes" id="UP001215598"/>
    </source>
</evidence>
<dbReference type="EMBL" id="JARKIB010000044">
    <property type="protein sequence ID" value="KAJ7757655.1"/>
    <property type="molecule type" value="Genomic_DNA"/>
</dbReference>
<evidence type="ECO:0000313" key="1">
    <source>
        <dbReference type="EMBL" id="KAJ7757655.1"/>
    </source>
</evidence>
<sequence>MSMLLPSPSCPSCGSVLSMRQLHDLLRSSLAQNTEESGPESLFEFHDPPIATEVQTARVMVAHEKKRLRVLNDTIARLQNVLTPLLSQQKLSRARIRKHTHLLAPIRRLPTELLRAIFLLTVPPRHELVQAAWDGFGTRDSPWTLTRVCSLWRNISLSLPTLWQTIVLPLAYFEDDDKESQGSDADSQISDQVYGPGPYPLLMLQAQLVRSEKAPLHIVIQDDDQPTGEILAALVGSSSRWETLQFADWCHRSCTFSSLFSGKVPLLRKLHITFFDGSSFNHPEIDAPSLRDVSLRPYRDYLLPPLPWTQITRFEFEGSWNKILSALPPMVNLLECHLYVDDSSPPSADKSVIVPTLRKLYLRGTAHTTIPDTLFLPCLEEIFFTRGPLPASLPLLRHSKCPVKRLRFPGVASMEALVRLFRQFPTITDLATNMKVGSDGSDSMKNLGNLFAALADVTLLPDLQRVAIHVAGVGGPLTCIAELANLIESRRTSVSLGGRRGILNKSHLEAFEKEMEIEVEADEDVWLESNGWTLSSQ</sequence>
<protein>
    <recommendedName>
        <fullName evidence="3">F-box domain-containing protein</fullName>
    </recommendedName>
</protein>
<proteinExistence type="predicted"/>
<reference evidence="1" key="1">
    <citation type="submission" date="2023-03" db="EMBL/GenBank/DDBJ databases">
        <title>Massive genome expansion in bonnet fungi (Mycena s.s.) driven by repeated elements and novel gene families across ecological guilds.</title>
        <authorList>
            <consortium name="Lawrence Berkeley National Laboratory"/>
            <person name="Harder C.B."/>
            <person name="Miyauchi S."/>
            <person name="Viragh M."/>
            <person name="Kuo A."/>
            <person name="Thoen E."/>
            <person name="Andreopoulos B."/>
            <person name="Lu D."/>
            <person name="Skrede I."/>
            <person name="Drula E."/>
            <person name="Henrissat B."/>
            <person name="Morin E."/>
            <person name="Kohler A."/>
            <person name="Barry K."/>
            <person name="LaButti K."/>
            <person name="Morin E."/>
            <person name="Salamov A."/>
            <person name="Lipzen A."/>
            <person name="Mereny Z."/>
            <person name="Hegedus B."/>
            <person name="Baldrian P."/>
            <person name="Stursova M."/>
            <person name="Weitz H."/>
            <person name="Taylor A."/>
            <person name="Grigoriev I.V."/>
            <person name="Nagy L.G."/>
            <person name="Martin F."/>
            <person name="Kauserud H."/>
        </authorList>
    </citation>
    <scope>NUCLEOTIDE SEQUENCE</scope>
    <source>
        <strain evidence="1">CBHHK182m</strain>
    </source>
</reference>
<gene>
    <name evidence="1" type="ORF">B0H16DRAFT_1537381</name>
</gene>
<comment type="caution">
    <text evidence="1">The sequence shown here is derived from an EMBL/GenBank/DDBJ whole genome shotgun (WGS) entry which is preliminary data.</text>
</comment>
<organism evidence="1 2">
    <name type="scientific">Mycena metata</name>
    <dbReference type="NCBI Taxonomy" id="1033252"/>
    <lineage>
        <taxon>Eukaryota</taxon>
        <taxon>Fungi</taxon>
        <taxon>Dikarya</taxon>
        <taxon>Basidiomycota</taxon>
        <taxon>Agaricomycotina</taxon>
        <taxon>Agaricomycetes</taxon>
        <taxon>Agaricomycetidae</taxon>
        <taxon>Agaricales</taxon>
        <taxon>Marasmiineae</taxon>
        <taxon>Mycenaceae</taxon>
        <taxon>Mycena</taxon>
    </lineage>
</organism>
<dbReference type="AlphaFoldDB" id="A0AAD7J5M8"/>
<dbReference type="Proteomes" id="UP001215598">
    <property type="component" value="Unassembled WGS sequence"/>
</dbReference>
<name>A0AAD7J5M8_9AGAR</name>
<keyword evidence="2" id="KW-1185">Reference proteome</keyword>
<evidence type="ECO:0008006" key="3">
    <source>
        <dbReference type="Google" id="ProtNLM"/>
    </source>
</evidence>
<accession>A0AAD7J5M8</accession>